<keyword evidence="3" id="KW-1185">Reference proteome</keyword>
<gene>
    <name evidence="2" type="ORF">SOIL9_11290</name>
</gene>
<name>A0A6P2D5Q4_9BACT</name>
<evidence type="ECO:0008006" key="4">
    <source>
        <dbReference type="Google" id="ProtNLM"/>
    </source>
</evidence>
<dbReference type="InterPro" id="IPR029063">
    <property type="entry name" value="SAM-dependent_MTases_sf"/>
</dbReference>
<dbReference type="AlphaFoldDB" id="A0A6P2D5Q4"/>
<evidence type="ECO:0000256" key="1">
    <source>
        <dbReference type="SAM" id="MobiDB-lite"/>
    </source>
</evidence>
<evidence type="ECO:0000313" key="2">
    <source>
        <dbReference type="EMBL" id="VTR96621.1"/>
    </source>
</evidence>
<reference evidence="2 3" key="1">
    <citation type="submission" date="2019-05" db="EMBL/GenBank/DDBJ databases">
        <authorList>
            <consortium name="Science for Life Laboratories"/>
        </authorList>
    </citation>
    <scope>NUCLEOTIDE SEQUENCE [LARGE SCALE GENOMIC DNA]</scope>
    <source>
        <strain evidence="2">Soil9</strain>
    </source>
</reference>
<accession>A0A6P2D5Q4</accession>
<sequence length="279" mass="30506">MAIPDWQLPPGVDRGLWDYFHAANMVANYDDQMRTSPLASADVAFCERSFPVPGKLVDLGCGTGRLCVHFAAKGYDCVGVDLSEEMLAKARENLPPHPPSLERKGEQKLGSEAPLPLGEGLGRGSASFVNANLVDLSVLPEGSFDFAACLFSTLGMVRGQENRAKVLANVFRLLKPGGRFVLHVHNRFFRGLGLSRVGGQFFRTLFERSSAGDITMSQAYGGAPLTLHHFMKREAVTMLWEAGFRTLDGLPLAAEGTRAGWPRALRAYGWLLLSERPEN</sequence>
<dbReference type="Gene3D" id="3.40.50.150">
    <property type="entry name" value="Vaccinia Virus protein VP39"/>
    <property type="match status" value="1"/>
</dbReference>
<dbReference type="RefSeq" id="WP_162670847.1">
    <property type="nucleotide sequence ID" value="NZ_LR593886.1"/>
</dbReference>
<dbReference type="PANTHER" id="PTHR43591:SF110">
    <property type="entry name" value="RHODANESE DOMAIN-CONTAINING PROTEIN"/>
    <property type="match status" value="1"/>
</dbReference>
<proteinExistence type="predicted"/>
<evidence type="ECO:0000313" key="3">
    <source>
        <dbReference type="Proteomes" id="UP000464178"/>
    </source>
</evidence>
<feature type="region of interest" description="Disordered" evidence="1">
    <location>
        <begin position="92"/>
        <end position="114"/>
    </location>
</feature>
<dbReference type="PANTHER" id="PTHR43591">
    <property type="entry name" value="METHYLTRANSFERASE"/>
    <property type="match status" value="1"/>
</dbReference>
<protein>
    <recommendedName>
        <fullName evidence="4">Methyltransferase type 11 domain-containing protein</fullName>
    </recommendedName>
</protein>
<dbReference type="Pfam" id="PF13489">
    <property type="entry name" value="Methyltransf_23"/>
    <property type="match status" value="1"/>
</dbReference>
<dbReference type="CDD" id="cd02440">
    <property type="entry name" value="AdoMet_MTases"/>
    <property type="match status" value="1"/>
</dbReference>
<organism evidence="2 3">
    <name type="scientific">Gemmata massiliana</name>
    <dbReference type="NCBI Taxonomy" id="1210884"/>
    <lineage>
        <taxon>Bacteria</taxon>
        <taxon>Pseudomonadati</taxon>
        <taxon>Planctomycetota</taxon>
        <taxon>Planctomycetia</taxon>
        <taxon>Gemmatales</taxon>
        <taxon>Gemmataceae</taxon>
        <taxon>Gemmata</taxon>
    </lineage>
</organism>
<dbReference type="Proteomes" id="UP000464178">
    <property type="component" value="Chromosome"/>
</dbReference>
<dbReference type="GO" id="GO:0008757">
    <property type="term" value="F:S-adenosylmethionine-dependent methyltransferase activity"/>
    <property type="evidence" value="ECO:0007669"/>
    <property type="project" value="InterPro"/>
</dbReference>
<dbReference type="EMBL" id="LR593886">
    <property type="protein sequence ID" value="VTR96621.1"/>
    <property type="molecule type" value="Genomic_DNA"/>
</dbReference>
<dbReference type="KEGG" id="gms:SOIL9_11290"/>
<feature type="compositionally biased region" description="Basic and acidic residues" evidence="1">
    <location>
        <begin position="92"/>
        <end position="109"/>
    </location>
</feature>
<dbReference type="SUPFAM" id="SSF53335">
    <property type="entry name" value="S-adenosyl-L-methionine-dependent methyltransferases"/>
    <property type="match status" value="1"/>
</dbReference>